<dbReference type="AlphaFoldDB" id="A0A2C5WDG2"/>
<feature type="domain" description="Serine aminopeptidase S33" evidence="1">
    <location>
        <begin position="61"/>
        <end position="171"/>
    </location>
</feature>
<dbReference type="InterPro" id="IPR029058">
    <property type="entry name" value="AB_hydrolase_fold"/>
</dbReference>
<protein>
    <submittedName>
        <fullName evidence="2">Alpha/beta hydrolase</fullName>
    </submittedName>
</protein>
<dbReference type="GO" id="GO:0016787">
    <property type="term" value="F:hydrolase activity"/>
    <property type="evidence" value="ECO:0007669"/>
    <property type="project" value="UniProtKB-KW"/>
</dbReference>
<accession>A0A2C5WDG2</accession>
<dbReference type="Proteomes" id="UP000222460">
    <property type="component" value="Unassembled WGS sequence"/>
</dbReference>
<keyword evidence="2" id="KW-0378">Hydrolase</keyword>
<dbReference type="EMBL" id="PDKZ01000002">
    <property type="protein sequence ID" value="PHH41944.1"/>
    <property type="molecule type" value="Genomic_DNA"/>
</dbReference>
<sequence length="324" mass="36397">MTCQDTPAMQDMQSRLPILTAAQGEPFTEAAEDDFALGGFTWRHALPDIQRPVVIINAATSVRCRHYSRFADYLFANGFDVITYDYRGIGESRPATLKGLEASWTDWGALDFEAMLKRAQREFPGQPIDVVGHSFGGCAAGLGESGQVIRRLVTVGAQFAYWRDYAPAQRWRMFGKWHLLMPLLTRLCGYFPGKRLDWLEDTPTGVVRDWSTPAARYEQRPSGRRLLKASGRLPFANVRAHTLAVSISDDPYGTIPAIERLLGYFSHAHKTHLRIEPQDIGEQQVGHFAFFRSAYQATLWPIALTWLQTGELAPDTPGRPVPRS</sequence>
<evidence type="ECO:0000259" key="1">
    <source>
        <dbReference type="Pfam" id="PF12146"/>
    </source>
</evidence>
<dbReference type="PIRSF" id="PIRSF037442">
    <property type="entry name" value="UCP037442_abhydr"/>
    <property type="match status" value="1"/>
</dbReference>
<gene>
    <name evidence="2" type="ORF">CRX57_17720</name>
</gene>
<dbReference type="InterPro" id="IPR022742">
    <property type="entry name" value="Hydrolase_4"/>
</dbReference>
<dbReference type="InterPro" id="IPR017208">
    <property type="entry name" value="UCP037442_abhydr"/>
</dbReference>
<evidence type="ECO:0000313" key="3">
    <source>
        <dbReference type="Proteomes" id="UP000222460"/>
    </source>
</evidence>
<organism evidence="2 3">
    <name type="scientific">Pseudomonas putida</name>
    <name type="common">Arthrobacter siderocapsulatus</name>
    <dbReference type="NCBI Taxonomy" id="303"/>
    <lineage>
        <taxon>Bacteria</taxon>
        <taxon>Pseudomonadati</taxon>
        <taxon>Pseudomonadota</taxon>
        <taxon>Gammaproteobacteria</taxon>
        <taxon>Pseudomonadales</taxon>
        <taxon>Pseudomonadaceae</taxon>
        <taxon>Pseudomonas</taxon>
    </lineage>
</organism>
<dbReference type="Pfam" id="PF12146">
    <property type="entry name" value="Hydrolase_4"/>
    <property type="match status" value="1"/>
</dbReference>
<dbReference type="RefSeq" id="WP_098966732.1">
    <property type="nucleotide sequence ID" value="NZ_PDKZ01000002.1"/>
</dbReference>
<proteinExistence type="predicted"/>
<name>A0A2C5WDG2_PSEPU</name>
<comment type="caution">
    <text evidence="2">The sequence shown here is derived from an EMBL/GenBank/DDBJ whole genome shotgun (WGS) entry which is preliminary data.</text>
</comment>
<reference evidence="3" key="1">
    <citation type="submission" date="2017-10" db="EMBL/GenBank/DDBJ databases">
        <title>FDA dAtabase for Regulatory Grade micrObial Sequences (FDA-ARGOS): Supporting development and validation of Infectious Disease Dx tests.</title>
        <authorList>
            <person name="Goldberg B."/>
            <person name="Campos J."/>
            <person name="Tallon L."/>
            <person name="Sadzewicz L."/>
            <person name="Ott S."/>
            <person name="Zhao X."/>
            <person name="Nagaraj S."/>
            <person name="Vavikolanu K."/>
            <person name="Aluvathingal J."/>
            <person name="Nadendla S."/>
            <person name="Geyer C."/>
            <person name="Sichtig H."/>
        </authorList>
    </citation>
    <scope>NUCLEOTIDE SEQUENCE [LARGE SCALE GENOMIC DNA]</scope>
    <source>
        <strain evidence="3">FDAARGOS_376</strain>
    </source>
</reference>
<evidence type="ECO:0000313" key="2">
    <source>
        <dbReference type="EMBL" id="PHH41944.1"/>
    </source>
</evidence>
<dbReference type="SUPFAM" id="SSF53474">
    <property type="entry name" value="alpha/beta-Hydrolases"/>
    <property type="match status" value="1"/>
</dbReference>
<dbReference type="Gene3D" id="3.40.50.1820">
    <property type="entry name" value="alpha/beta hydrolase"/>
    <property type="match status" value="1"/>
</dbReference>